<proteinExistence type="predicted"/>
<sequence>MSVRYFKIKKKSEKKIRSKYISITTVSFTKPSYETSEVEFILNSSNKGATKHVMSNNVNFFVFKKYYNLYFDLLILILNFNLPIPLIFILNYIFRARIIESLVYFIFRDCEFFQFDRFYSEKTKTINYKYLIVKRQFRSYPLPFSIFSHDN</sequence>
<keyword evidence="3" id="KW-1185">Reference proteome</keyword>
<evidence type="ECO:0000256" key="1">
    <source>
        <dbReference type="SAM" id="Phobius"/>
    </source>
</evidence>
<protein>
    <submittedName>
        <fullName evidence="2">Uncharacterized protein</fullName>
    </submittedName>
</protein>
<reference evidence="2 3" key="1">
    <citation type="journal article" date="2018" name="Sci. Rep.">
        <title>Genomic signatures of local adaptation to the degree of environmental predictability in rotifers.</title>
        <authorList>
            <person name="Franch-Gras L."/>
            <person name="Hahn C."/>
            <person name="Garcia-Roger E.M."/>
            <person name="Carmona M.J."/>
            <person name="Serra M."/>
            <person name="Gomez A."/>
        </authorList>
    </citation>
    <scope>NUCLEOTIDE SEQUENCE [LARGE SCALE GENOMIC DNA]</scope>
    <source>
        <strain evidence="2">HYR1</strain>
    </source>
</reference>
<name>A0A3M7PFS0_BRAPC</name>
<dbReference type="AlphaFoldDB" id="A0A3M7PFS0"/>
<evidence type="ECO:0000313" key="3">
    <source>
        <dbReference type="Proteomes" id="UP000276133"/>
    </source>
</evidence>
<organism evidence="2 3">
    <name type="scientific">Brachionus plicatilis</name>
    <name type="common">Marine rotifer</name>
    <name type="synonym">Brachionus muelleri</name>
    <dbReference type="NCBI Taxonomy" id="10195"/>
    <lineage>
        <taxon>Eukaryota</taxon>
        <taxon>Metazoa</taxon>
        <taxon>Spiralia</taxon>
        <taxon>Gnathifera</taxon>
        <taxon>Rotifera</taxon>
        <taxon>Eurotatoria</taxon>
        <taxon>Monogononta</taxon>
        <taxon>Pseudotrocha</taxon>
        <taxon>Ploima</taxon>
        <taxon>Brachionidae</taxon>
        <taxon>Brachionus</taxon>
    </lineage>
</organism>
<comment type="caution">
    <text evidence="2">The sequence shown here is derived from an EMBL/GenBank/DDBJ whole genome shotgun (WGS) entry which is preliminary data.</text>
</comment>
<feature type="transmembrane region" description="Helical" evidence="1">
    <location>
        <begin position="69"/>
        <end position="94"/>
    </location>
</feature>
<keyword evidence="1" id="KW-0812">Transmembrane</keyword>
<accession>A0A3M7PFS0</accession>
<keyword evidence="1" id="KW-1133">Transmembrane helix</keyword>
<gene>
    <name evidence="2" type="ORF">BpHYR1_015373</name>
</gene>
<dbReference type="EMBL" id="REGN01011324">
    <property type="protein sequence ID" value="RMZ97580.1"/>
    <property type="molecule type" value="Genomic_DNA"/>
</dbReference>
<keyword evidence="1" id="KW-0472">Membrane</keyword>
<evidence type="ECO:0000313" key="2">
    <source>
        <dbReference type="EMBL" id="RMZ97580.1"/>
    </source>
</evidence>
<dbReference type="Proteomes" id="UP000276133">
    <property type="component" value="Unassembled WGS sequence"/>
</dbReference>